<dbReference type="Gene3D" id="2.60.200.40">
    <property type="match status" value="1"/>
</dbReference>
<dbReference type="NCBIfam" id="NF009604">
    <property type="entry name" value="PRK13057.1"/>
    <property type="match status" value="1"/>
</dbReference>
<dbReference type="GO" id="GO:0046872">
    <property type="term" value="F:metal ion binding"/>
    <property type="evidence" value="ECO:0007669"/>
    <property type="project" value="UniProtKB-KW"/>
</dbReference>
<dbReference type="InterPro" id="IPR050187">
    <property type="entry name" value="Lipid_Phosphate_FormReg"/>
</dbReference>
<evidence type="ECO:0000313" key="13">
    <source>
        <dbReference type="EMBL" id="PSC04010.1"/>
    </source>
</evidence>
<accession>A0A2T1HQT5</accession>
<evidence type="ECO:0000256" key="6">
    <source>
        <dbReference type="ARBA" id="ARBA00022777"/>
    </source>
</evidence>
<dbReference type="GO" id="GO:0004143">
    <property type="term" value="F:ATP-dependent diacylglycerol kinase activity"/>
    <property type="evidence" value="ECO:0007669"/>
    <property type="project" value="TreeGrafter"/>
</dbReference>
<evidence type="ECO:0000256" key="7">
    <source>
        <dbReference type="ARBA" id="ARBA00022840"/>
    </source>
</evidence>
<name>A0A2T1HQT5_9HYPH</name>
<evidence type="ECO:0000256" key="8">
    <source>
        <dbReference type="ARBA" id="ARBA00022842"/>
    </source>
</evidence>
<dbReference type="EMBL" id="PVZS01000018">
    <property type="protein sequence ID" value="PSC04010.1"/>
    <property type="molecule type" value="Genomic_DNA"/>
</dbReference>
<evidence type="ECO:0000256" key="3">
    <source>
        <dbReference type="ARBA" id="ARBA00022679"/>
    </source>
</evidence>
<dbReference type="GO" id="GO:0008654">
    <property type="term" value="P:phospholipid biosynthetic process"/>
    <property type="evidence" value="ECO:0007669"/>
    <property type="project" value="UniProtKB-KW"/>
</dbReference>
<keyword evidence="10" id="KW-0594">Phospholipid biosynthesis</keyword>
<dbReference type="SUPFAM" id="SSF111331">
    <property type="entry name" value="NAD kinase/diacylglycerol kinase-like"/>
    <property type="match status" value="1"/>
</dbReference>
<dbReference type="PROSITE" id="PS50146">
    <property type="entry name" value="DAGK"/>
    <property type="match status" value="1"/>
</dbReference>
<dbReference type="InterPro" id="IPR016064">
    <property type="entry name" value="NAD/diacylglycerol_kinase_sf"/>
</dbReference>
<keyword evidence="2" id="KW-0444">Lipid biosynthesis</keyword>
<evidence type="ECO:0000256" key="9">
    <source>
        <dbReference type="ARBA" id="ARBA00023098"/>
    </source>
</evidence>
<keyword evidence="4" id="KW-0479">Metal-binding</keyword>
<evidence type="ECO:0000256" key="1">
    <source>
        <dbReference type="ARBA" id="ARBA00001946"/>
    </source>
</evidence>
<sequence length="306" mass="32652">MPSDVEEPRSPRVVSAEKAPRALVLVNPNSRRGAGSAEAVAKRLSGAGLAHSVETFSSPEEVSSDIVRRAAEVDRVIICGGDGSVNAAGPGLLETGLPFGIVPLGTGNDLARTLGLPEDLDAAVDVIVAGKMRRIDVGLVNGRPFFNVASLGISTELARTLTPDIKRRWGRFGYALAAMKVLANARPFTATIVDKGEPIRVKTFQIAVGNGRYYGGGMAVSEQAAIDDEHLDLYSLELSGVWKFALMIRAFRTGSHGAWEEVRTVRGLEFDISTRKPRPVNCDGEICAHTPAHFKVLPKALTVFAP</sequence>
<dbReference type="AlphaFoldDB" id="A0A2T1HQT5"/>
<evidence type="ECO:0000256" key="4">
    <source>
        <dbReference type="ARBA" id="ARBA00022723"/>
    </source>
</evidence>
<dbReference type="PANTHER" id="PTHR12358">
    <property type="entry name" value="SPHINGOSINE KINASE"/>
    <property type="match status" value="1"/>
</dbReference>
<gene>
    <name evidence="13" type="ORF">SLNSH_16130</name>
</gene>
<dbReference type="Pfam" id="PF00781">
    <property type="entry name" value="DAGK_cat"/>
    <property type="match status" value="1"/>
</dbReference>
<dbReference type="NCBIfam" id="TIGR00147">
    <property type="entry name" value="YegS/Rv2252/BmrU family lipid kinase"/>
    <property type="match status" value="1"/>
</dbReference>
<keyword evidence="11" id="KW-1208">Phospholipid metabolism</keyword>
<dbReference type="RefSeq" id="WP_106338089.1">
    <property type="nucleotide sequence ID" value="NZ_PVZS01000018.1"/>
</dbReference>
<evidence type="ECO:0000256" key="10">
    <source>
        <dbReference type="ARBA" id="ARBA00023209"/>
    </source>
</evidence>
<evidence type="ECO:0000256" key="11">
    <source>
        <dbReference type="ARBA" id="ARBA00023264"/>
    </source>
</evidence>
<organism evidence="13 14">
    <name type="scientific">Alsobacter soli</name>
    <dbReference type="NCBI Taxonomy" id="2109933"/>
    <lineage>
        <taxon>Bacteria</taxon>
        <taxon>Pseudomonadati</taxon>
        <taxon>Pseudomonadota</taxon>
        <taxon>Alphaproteobacteria</taxon>
        <taxon>Hyphomicrobiales</taxon>
        <taxon>Alsobacteraceae</taxon>
        <taxon>Alsobacter</taxon>
    </lineage>
</organism>
<protein>
    <submittedName>
        <fullName evidence="13">Lipid kinase</fullName>
    </submittedName>
</protein>
<feature type="domain" description="DAGKc" evidence="12">
    <location>
        <begin position="17"/>
        <end position="144"/>
    </location>
</feature>
<proteinExistence type="predicted"/>
<comment type="cofactor">
    <cofactor evidence="1">
        <name>Mg(2+)</name>
        <dbReference type="ChEBI" id="CHEBI:18420"/>
    </cofactor>
</comment>
<evidence type="ECO:0000313" key="14">
    <source>
        <dbReference type="Proteomes" id="UP000239772"/>
    </source>
</evidence>
<dbReference type="OrthoDB" id="142078at2"/>
<keyword evidence="14" id="KW-1185">Reference proteome</keyword>
<reference evidence="14" key="1">
    <citation type="submission" date="2018-03" db="EMBL/GenBank/DDBJ databases">
        <authorList>
            <person name="Sun L."/>
            <person name="Liu H."/>
            <person name="Chen W."/>
            <person name="Huang K."/>
            <person name="Liu W."/>
            <person name="Gao X."/>
        </authorList>
    </citation>
    <scope>NUCLEOTIDE SEQUENCE [LARGE SCALE GENOMIC DNA]</scope>
    <source>
        <strain evidence="14">SH9</strain>
    </source>
</reference>
<dbReference type="GO" id="GO:0005524">
    <property type="term" value="F:ATP binding"/>
    <property type="evidence" value="ECO:0007669"/>
    <property type="project" value="UniProtKB-KW"/>
</dbReference>
<keyword evidence="9" id="KW-0443">Lipid metabolism</keyword>
<keyword evidence="3" id="KW-0808">Transferase</keyword>
<evidence type="ECO:0000256" key="2">
    <source>
        <dbReference type="ARBA" id="ARBA00022516"/>
    </source>
</evidence>
<dbReference type="Proteomes" id="UP000239772">
    <property type="component" value="Unassembled WGS sequence"/>
</dbReference>
<dbReference type="InterPro" id="IPR005218">
    <property type="entry name" value="Diacylglycerol/lipid_kinase"/>
</dbReference>
<comment type="caution">
    <text evidence="13">The sequence shown here is derived from an EMBL/GenBank/DDBJ whole genome shotgun (WGS) entry which is preliminary data.</text>
</comment>
<dbReference type="PANTHER" id="PTHR12358:SF106">
    <property type="entry name" value="LIPID KINASE YEGS"/>
    <property type="match status" value="1"/>
</dbReference>
<evidence type="ECO:0000259" key="12">
    <source>
        <dbReference type="PROSITE" id="PS50146"/>
    </source>
</evidence>
<keyword evidence="7" id="KW-0067">ATP-binding</keyword>
<keyword evidence="5" id="KW-0547">Nucleotide-binding</keyword>
<dbReference type="Gene3D" id="3.40.50.10330">
    <property type="entry name" value="Probable inorganic polyphosphate/atp-NAD kinase, domain 1"/>
    <property type="match status" value="1"/>
</dbReference>
<keyword evidence="6 13" id="KW-0418">Kinase</keyword>
<dbReference type="SMART" id="SM00046">
    <property type="entry name" value="DAGKc"/>
    <property type="match status" value="1"/>
</dbReference>
<evidence type="ECO:0000256" key="5">
    <source>
        <dbReference type="ARBA" id="ARBA00022741"/>
    </source>
</evidence>
<dbReference type="GO" id="GO:0005886">
    <property type="term" value="C:plasma membrane"/>
    <property type="evidence" value="ECO:0007669"/>
    <property type="project" value="TreeGrafter"/>
</dbReference>
<dbReference type="InterPro" id="IPR017438">
    <property type="entry name" value="ATP-NAD_kinase_N"/>
</dbReference>
<dbReference type="InterPro" id="IPR045540">
    <property type="entry name" value="YegS/DAGK_C"/>
</dbReference>
<dbReference type="Pfam" id="PF19279">
    <property type="entry name" value="YegS_C"/>
    <property type="match status" value="1"/>
</dbReference>
<dbReference type="InterPro" id="IPR001206">
    <property type="entry name" value="Diacylglycerol_kinase_cat_dom"/>
</dbReference>
<keyword evidence="8" id="KW-0460">Magnesium</keyword>